<proteinExistence type="predicted"/>
<comment type="caution">
    <text evidence="1">The sequence shown here is derived from an EMBL/GenBank/DDBJ whole genome shotgun (WGS) entry which is preliminary data.</text>
</comment>
<name>A0A814E664_9BILA</name>
<dbReference type="EMBL" id="CAJOBC010002550">
    <property type="protein sequence ID" value="CAF3738559.1"/>
    <property type="molecule type" value="Genomic_DNA"/>
</dbReference>
<dbReference type="Proteomes" id="UP000663829">
    <property type="component" value="Unassembled WGS sequence"/>
</dbReference>
<sequence length="186" mass="21624">MFGLMKINTSNIVPVCLEAQNLITIVLRSFLTHISSVLDQHPDPYYIDSGLVNLLFIEILSNDTKNADSDTIFVLRRLSICQRAVVNQLISKLFKYKTVDQTSLLADFTSRSIDFYIKWFENFICDSHYTQTKPKYDDFQRLFDGWLQHIKQNPASLFDSILQTIDQLLSKLPQPSMSDERMKYIV</sequence>
<evidence type="ECO:0000313" key="1">
    <source>
        <dbReference type="EMBL" id="CAF0964831.1"/>
    </source>
</evidence>
<evidence type="ECO:0000313" key="3">
    <source>
        <dbReference type="Proteomes" id="UP000663829"/>
    </source>
</evidence>
<reference evidence="1" key="1">
    <citation type="submission" date="2021-02" db="EMBL/GenBank/DDBJ databases">
        <authorList>
            <person name="Nowell W R."/>
        </authorList>
    </citation>
    <scope>NUCLEOTIDE SEQUENCE</scope>
</reference>
<evidence type="ECO:0000313" key="2">
    <source>
        <dbReference type="EMBL" id="CAF3738559.1"/>
    </source>
</evidence>
<keyword evidence="3" id="KW-1185">Reference proteome</keyword>
<dbReference type="Proteomes" id="UP000681722">
    <property type="component" value="Unassembled WGS sequence"/>
</dbReference>
<protein>
    <submittedName>
        <fullName evidence="1">Uncharacterized protein</fullName>
    </submittedName>
</protein>
<gene>
    <name evidence="1" type="ORF">GPM918_LOCUS11922</name>
    <name evidence="2" type="ORF">SRO942_LOCUS11923</name>
</gene>
<dbReference type="EMBL" id="CAJNOQ010002550">
    <property type="protein sequence ID" value="CAF0964831.1"/>
    <property type="molecule type" value="Genomic_DNA"/>
</dbReference>
<accession>A0A814E664</accession>
<organism evidence="1 3">
    <name type="scientific">Didymodactylos carnosus</name>
    <dbReference type="NCBI Taxonomy" id="1234261"/>
    <lineage>
        <taxon>Eukaryota</taxon>
        <taxon>Metazoa</taxon>
        <taxon>Spiralia</taxon>
        <taxon>Gnathifera</taxon>
        <taxon>Rotifera</taxon>
        <taxon>Eurotatoria</taxon>
        <taxon>Bdelloidea</taxon>
        <taxon>Philodinida</taxon>
        <taxon>Philodinidae</taxon>
        <taxon>Didymodactylos</taxon>
    </lineage>
</organism>
<dbReference type="AlphaFoldDB" id="A0A814E664"/>